<dbReference type="EMBL" id="FWZT01000002">
    <property type="protein sequence ID" value="SME93935.1"/>
    <property type="molecule type" value="Genomic_DNA"/>
</dbReference>
<dbReference type="AlphaFoldDB" id="A0A1Y6B5Z2"/>
<evidence type="ECO:0000313" key="2">
    <source>
        <dbReference type="Proteomes" id="UP000192907"/>
    </source>
</evidence>
<keyword evidence="2" id="KW-1185">Reference proteome</keyword>
<name>A0A1Y6B5Z2_9BACT</name>
<dbReference type="STRING" id="1513793.SAMN06296036_10265"/>
<sequence>MVNIFKIERASRTRTRKLPFLPRLGVVIDVGGRRISYRQAPLLETFLNLLERGATRSNFDKIIAEQLYEIALPSLAKKKTVNVKAKTISSKPKRLRNKK</sequence>
<reference evidence="2" key="1">
    <citation type="submission" date="2017-04" db="EMBL/GenBank/DDBJ databases">
        <authorList>
            <person name="Varghese N."/>
            <person name="Submissions S."/>
        </authorList>
    </citation>
    <scope>NUCLEOTIDE SEQUENCE [LARGE SCALE GENOMIC DNA]</scope>
    <source>
        <strain evidence="2">RKEM611</strain>
    </source>
</reference>
<gene>
    <name evidence="1" type="ORF">SAMN06296036_10265</name>
</gene>
<accession>A0A1Y6B5Z2</accession>
<dbReference type="OrthoDB" id="9950695at2"/>
<protein>
    <submittedName>
        <fullName evidence="1">Uncharacterized protein</fullName>
    </submittedName>
</protein>
<organism evidence="1 2">
    <name type="scientific">Pseudobacteriovorax antillogorgiicola</name>
    <dbReference type="NCBI Taxonomy" id="1513793"/>
    <lineage>
        <taxon>Bacteria</taxon>
        <taxon>Pseudomonadati</taxon>
        <taxon>Bdellovibrionota</taxon>
        <taxon>Oligoflexia</taxon>
        <taxon>Oligoflexales</taxon>
        <taxon>Pseudobacteriovoracaceae</taxon>
        <taxon>Pseudobacteriovorax</taxon>
    </lineage>
</organism>
<evidence type="ECO:0000313" key="1">
    <source>
        <dbReference type="EMBL" id="SME93935.1"/>
    </source>
</evidence>
<dbReference type="Proteomes" id="UP000192907">
    <property type="component" value="Unassembled WGS sequence"/>
</dbReference>
<dbReference type="RefSeq" id="WP_132315617.1">
    <property type="nucleotide sequence ID" value="NZ_FWZT01000002.1"/>
</dbReference>
<proteinExistence type="predicted"/>